<dbReference type="InterPro" id="IPR004107">
    <property type="entry name" value="Integrase_SAM-like_N"/>
</dbReference>
<dbReference type="SUPFAM" id="SSF47823">
    <property type="entry name" value="lambda integrase-like, N-terminal domain"/>
    <property type="match status" value="1"/>
</dbReference>
<dbReference type="PROSITE" id="PS51900">
    <property type="entry name" value="CB"/>
    <property type="match status" value="1"/>
</dbReference>
<dbReference type="Pfam" id="PF00589">
    <property type="entry name" value="Phage_integrase"/>
    <property type="match status" value="1"/>
</dbReference>
<evidence type="ECO:0000259" key="6">
    <source>
        <dbReference type="PROSITE" id="PS51900"/>
    </source>
</evidence>
<dbReference type="InterPro" id="IPR013762">
    <property type="entry name" value="Integrase-like_cat_sf"/>
</dbReference>
<evidence type="ECO:0000256" key="1">
    <source>
        <dbReference type="ARBA" id="ARBA00022908"/>
    </source>
</evidence>
<evidence type="ECO:0000313" key="8">
    <source>
        <dbReference type="Proteomes" id="UP001596989"/>
    </source>
</evidence>
<keyword evidence="1" id="KW-0229">DNA integration</keyword>
<proteinExistence type="predicted"/>
<dbReference type="PROSITE" id="PS51898">
    <property type="entry name" value="TYR_RECOMBINASE"/>
    <property type="match status" value="1"/>
</dbReference>
<accession>A0ABW3HS70</accession>
<name>A0ABW3HS70_9BACL</name>
<dbReference type="InterPro" id="IPR050090">
    <property type="entry name" value="Tyrosine_recombinase_XerCD"/>
</dbReference>
<dbReference type="Gene3D" id="1.10.150.130">
    <property type="match status" value="1"/>
</dbReference>
<dbReference type="InterPro" id="IPR011010">
    <property type="entry name" value="DNA_brk_join_enz"/>
</dbReference>
<dbReference type="Gene3D" id="1.10.443.10">
    <property type="entry name" value="Intergrase catalytic core"/>
    <property type="match status" value="1"/>
</dbReference>
<keyword evidence="2 4" id="KW-0238">DNA-binding</keyword>
<reference evidence="8" key="1">
    <citation type="journal article" date="2019" name="Int. J. Syst. Evol. Microbiol.">
        <title>The Global Catalogue of Microorganisms (GCM) 10K type strain sequencing project: providing services to taxonomists for standard genome sequencing and annotation.</title>
        <authorList>
            <consortium name="The Broad Institute Genomics Platform"/>
            <consortium name="The Broad Institute Genome Sequencing Center for Infectious Disease"/>
            <person name="Wu L."/>
            <person name="Ma J."/>
        </authorList>
    </citation>
    <scope>NUCLEOTIDE SEQUENCE [LARGE SCALE GENOMIC DNA]</scope>
    <source>
        <strain evidence="8">CCUG 59129</strain>
    </source>
</reference>
<comment type="caution">
    <text evidence="7">The sequence shown here is derived from an EMBL/GenBank/DDBJ whole genome shotgun (WGS) entry which is preliminary data.</text>
</comment>
<organism evidence="7 8">
    <name type="scientific">Paenibacillus chungangensis</name>
    <dbReference type="NCBI Taxonomy" id="696535"/>
    <lineage>
        <taxon>Bacteria</taxon>
        <taxon>Bacillati</taxon>
        <taxon>Bacillota</taxon>
        <taxon>Bacilli</taxon>
        <taxon>Bacillales</taxon>
        <taxon>Paenibacillaceae</taxon>
        <taxon>Paenibacillus</taxon>
    </lineage>
</organism>
<feature type="domain" description="Core-binding (CB)" evidence="6">
    <location>
        <begin position="1"/>
        <end position="88"/>
    </location>
</feature>
<keyword evidence="8" id="KW-1185">Reference proteome</keyword>
<dbReference type="SUPFAM" id="SSF56349">
    <property type="entry name" value="DNA breaking-rejoining enzymes"/>
    <property type="match status" value="1"/>
</dbReference>
<gene>
    <name evidence="7" type="primary">xerA</name>
    <name evidence="7" type="ORF">ACFQ2I_12115</name>
</gene>
<evidence type="ECO:0000256" key="4">
    <source>
        <dbReference type="PROSITE-ProRule" id="PRU01248"/>
    </source>
</evidence>
<dbReference type="PANTHER" id="PTHR30349:SF81">
    <property type="entry name" value="TYROSINE RECOMBINASE XERC"/>
    <property type="match status" value="1"/>
</dbReference>
<dbReference type="Pfam" id="PF02899">
    <property type="entry name" value="Phage_int_SAM_1"/>
    <property type="match status" value="1"/>
</dbReference>
<evidence type="ECO:0000259" key="5">
    <source>
        <dbReference type="PROSITE" id="PS51898"/>
    </source>
</evidence>
<feature type="domain" description="Tyr recombinase" evidence="5">
    <location>
        <begin position="112"/>
        <end position="289"/>
    </location>
</feature>
<dbReference type="InterPro" id="IPR044068">
    <property type="entry name" value="CB"/>
</dbReference>
<dbReference type="NCBIfam" id="NF040815">
    <property type="entry name" value="recomb_XerA_Arch"/>
    <property type="match status" value="1"/>
</dbReference>
<dbReference type="EMBL" id="JBHTJZ010000014">
    <property type="protein sequence ID" value="MFD0960140.1"/>
    <property type="molecule type" value="Genomic_DNA"/>
</dbReference>
<keyword evidence="3" id="KW-0233">DNA recombination</keyword>
<dbReference type="Proteomes" id="UP001596989">
    <property type="component" value="Unassembled WGS sequence"/>
</dbReference>
<dbReference type="CDD" id="cd00798">
    <property type="entry name" value="INT_XerDC_C"/>
    <property type="match status" value="1"/>
</dbReference>
<dbReference type="PANTHER" id="PTHR30349">
    <property type="entry name" value="PHAGE INTEGRASE-RELATED"/>
    <property type="match status" value="1"/>
</dbReference>
<evidence type="ECO:0000256" key="3">
    <source>
        <dbReference type="ARBA" id="ARBA00023172"/>
    </source>
</evidence>
<dbReference type="InterPro" id="IPR010998">
    <property type="entry name" value="Integrase_recombinase_N"/>
</dbReference>
<dbReference type="InterPro" id="IPR002104">
    <property type="entry name" value="Integrase_catalytic"/>
</dbReference>
<evidence type="ECO:0000256" key="2">
    <source>
        <dbReference type="ARBA" id="ARBA00023125"/>
    </source>
</evidence>
<sequence length="320" mass="36249">MNSESTIQDFLEFAQMVRGCRPKTAEAYAIDLKVWKTFCSVHYPQVDNPSKAKVVVDYIRYLRVDRRNASAAVGRKLATLSAFVDFLILMELLDSRMDEREKWPKLLDTPERLPVVLDNKEMQSILTMPDTTTILGRRDRAILTLIYSAGLRVSEVCSLKKTDINRKDGRILISGKGGRERYVPLDPTVDEAIQEYLSSRSSSIPELFVSKKGGALTPRAIQFMVKKYAEEAQIDKQVTPHKLRHTCATHLLQEGAHLVSIQKLLGHKSLTTTQIYLHITIADLKELSKNHPMRKMRAQLGLRGDPVQSFQPPYGIRTGT</sequence>
<protein>
    <submittedName>
        <fullName evidence="7">Site-specific tyrosine recombinase/integron integrase</fullName>
    </submittedName>
</protein>
<dbReference type="RefSeq" id="WP_377564509.1">
    <property type="nucleotide sequence ID" value="NZ_JBHTJZ010000014.1"/>
</dbReference>
<evidence type="ECO:0000313" key="7">
    <source>
        <dbReference type="EMBL" id="MFD0960140.1"/>
    </source>
</evidence>